<evidence type="ECO:0000259" key="2">
    <source>
        <dbReference type="PROSITE" id="PS50041"/>
    </source>
</evidence>
<feature type="domain" description="C-type lectin" evidence="2">
    <location>
        <begin position="29"/>
        <end position="155"/>
    </location>
</feature>
<dbReference type="Gene3D" id="3.10.100.10">
    <property type="entry name" value="Mannose-Binding Protein A, subunit A"/>
    <property type="match status" value="1"/>
</dbReference>
<dbReference type="InterPro" id="IPR016186">
    <property type="entry name" value="C-type_lectin-like/link_sf"/>
</dbReference>
<protein>
    <submittedName>
        <fullName evidence="3">CTL-7</fullName>
    </submittedName>
</protein>
<dbReference type="Pfam" id="PF00059">
    <property type="entry name" value="Lectin_C"/>
    <property type="match status" value="1"/>
</dbReference>
<dbReference type="InterPro" id="IPR001304">
    <property type="entry name" value="C-type_lectin-like"/>
</dbReference>
<name>A0A977SQF8_PORTR</name>
<accession>A0A977SQF8</accession>
<dbReference type="CDD" id="cd00037">
    <property type="entry name" value="CLECT"/>
    <property type="match status" value="1"/>
</dbReference>
<dbReference type="SUPFAM" id="SSF56436">
    <property type="entry name" value="C-type lectin-like"/>
    <property type="match status" value="1"/>
</dbReference>
<dbReference type="PROSITE" id="PS50041">
    <property type="entry name" value="C_TYPE_LECTIN_2"/>
    <property type="match status" value="1"/>
</dbReference>
<dbReference type="RefSeq" id="XP_045115152.1">
    <property type="nucleotide sequence ID" value="XM_045259217.1"/>
</dbReference>
<dbReference type="GeneID" id="123506860"/>
<feature type="chain" id="PRO_5037018109" evidence="1">
    <location>
        <begin position="18"/>
        <end position="157"/>
    </location>
</feature>
<dbReference type="OrthoDB" id="6355281at2759"/>
<dbReference type="AlphaFoldDB" id="A0A977SQF8"/>
<feature type="signal peptide" evidence="1">
    <location>
        <begin position="1"/>
        <end position="17"/>
    </location>
</feature>
<dbReference type="EMBL" id="ON854928">
    <property type="protein sequence ID" value="UXP01439.1"/>
    <property type="molecule type" value="mRNA"/>
</dbReference>
<proteinExistence type="evidence at transcript level"/>
<keyword evidence="1" id="KW-0732">Signal</keyword>
<dbReference type="KEGG" id="ptru:123506860"/>
<reference evidence="3" key="1">
    <citation type="journal article" date="2022" name="Fish Shellfish Immunol.">
        <title>Identification and functional characterization of C-type lectins and crustins provide new insights into the immune response of Portunus trituberculatus.</title>
        <authorList>
            <person name="Zhang Y."/>
            <person name="Ni M."/>
            <person name="Zhang P."/>
            <person name="Bai Y."/>
            <person name="Zhou B."/>
            <person name="Zheng J."/>
            <person name="Cui Z."/>
        </authorList>
    </citation>
    <scope>NUCLEOTIDE SEQUENCE</scope>
</reference>
<organism evidence="3">
    <name type="scientific">Portunus trituberculatus</name>
    <name type="common">Swimming crab</name>
    <name type="synonym">Neptunus trituberculatus</name>
    <dbReference type="NCBI Taxonomy" id="210409"/>
    <lineage>
        <taxon>Eukaryota</taxon>
        <taxon>Metazoa</taxon>
        <taxon>Ecdysozoa</taxon>
        <taxon>Arthropoda</taxon>
        <taxon>Crustacea</taxon>
        <taxon>Multicrustacea</taxon>
        <taxon>Malacostraca</taxon>
        <taxon>Eumalacostraca</taxon>
        <taxon>Eucarida</taxon>
        <taxon>Decapoda</taxon>
        <taxon>Pleocyemata</taxon>
        <taxon>Brachyura</taxon>
        <taxon>Eubrachyura</taxon>
        <taxon>Portunoidea</taxon>
        <taxon>Portunidae</taxon>
        <taxon>Portuninae</taxon>
        <taxon>Portunus</taxon>
    </lineage>
</organism>
<evidence type="ECO:0000313" key="3">
    <source>
        <dbReference type="EMBL" id="UXP01439.1"/>
    </source>
</evidence>
<dbReference type="SMART" id="SM00034">
    <property type="entry name" value="CLECT"/>
    <property type="match status" value="1"/>
</dbReference>
<sequence>MKIVIALILTLLSVATAQNNDCTDGFQQVGSACYMIPSESHGWYEAMHHCKSLTPSNGKMAALARVETCTQLHSVWEFINKEGYPIVDYWLGGTTSLNKNTFRWDSTGELVPMGVPFWFPGQPDFAPDEERSLSLSKTGYFADEEEHIKQKFICQLL</sequence>
<dbReference type="InterPro" id="IPR016187">
    <property type="entry name" value="CTDL_fold"/>
</dbReference>
<evidence type="ECO:0000256" key="1">
    <source>
        <dbReference type="SAM" id="SignalP"/>
    </source>
</evidence>